<sequence>MAVCLVAGAALGPVFDFLYHAVINAAQKVAAFRPILNKLKVTMFTIKPIFNDIVKLNKVLQRPQEETDKFIDMLRQGEKLVQKCIKVKYWKFWKKHEYKKKLDNLQEELQWFFQIFVQADTCREIKRVRVGVDELIDLVKGDCMNISPVGFTGFCNLSTSNEFVVGFEVPLQEVKEMLVKDDQVVAISAPGGCGKTTLAKRVCNDDKIKGIYKDNIFFVPVNKTTTWREIVQKIVKSKGVNVPQFQSDDEARIVLENFLKVTCPGPTLVVLDDVQSESESLIEKFVLPIPEYKILLTSRFIFPRFSSTYKLKLLNDEDAMTLFLHSAFKDRTIYVQDNILQKMVRSCGGFPLALTVVGRSLCGRPELEWVERIQKFWESIFTTNISLLHILQSSIDALDGQLKECYLDLALFPKGQKISATTLRDIWVELYNLSEDGAGPVTLLFELYTRNLANLTLAREGAADLFDNCNDHFITQHDLLRELAIHLSSKEPVNQRKRLIMDINGNEIPNYWIDLNQQTFSSQILSISTDKMFSSVWPDIQLPAVEVLLLNFDAETYSVPEFIEGMRNLKVIVITNNGSCAAKLNMPQLDHLEGLKTITLDYISFFSFDWSMPNLRNLKKISMVACKIGEAFENCTHLPSMWPNLMEINIDHCQDLVRLPSELCQLVHLKKMCITYCQELLELPEDIGNLTELQALRIHSCTRLQELPGSVGDLKSLTTLDISDCALIDNITERIGELCSLRVFNMRGCTGLIDIPLEVKELANLELVICDQEMEYFWKTFTSHVRHLRIDVPKEDVNLRWLHKF</sequence>
<dbReference type="Gene3D" id="3.40.50.300">
    <property type="entry name" value="P-loop containing nucleotide triphosphate hydrolases"/>
    <property type="match status" value="1"/>
</dbReference>
<name>A0AAV3P4K1_LITER</name>
<comment type="caution">
    <text evidence="6">The sequence shown here is derived from an EMBL/GenBank/DDBJ whole genome shotgun (WGS) entry which is preliminary data.</text>
</comment>
<comment type="similarity">
    <text evidence="1">Belongs to the disease resistance NB-LRR family.</text>
</comment>
<dbReference type="InterPro" id="IPR036388">
    <property type="entry name" value="WH-like_DNA-bd_sf"/>
</dbReference>
<evidence type="ECO:0000256" key="3">
    <source>
        <dbReference type="ARBA" id="ARBA00022737"/>
    </source>
</evidence>
<keyword evidence="3" id="KW-0677">Repeat</keyword>
<dbReference type="InterPro" id="IPR055414">
    <property type="entry name" value="LRR_R13L4/SHOC2-like"/>
</dbReference>
<evidence type="ECO:0000256" key="2">
    <source>
        <dbReference type="ARBA" id="ARBA00022614"/>
    </source>
</evidence>
<dbReference type="InterPro" id="IPR027417">
    <property type="entry name" value="P-loop_NTPase"/>
</dbReference>
<dbReference type="Gene3D" id="3.80.10.10">
    <property type="entry name" value="Ribonuclease Inhibitor"/>
    <property type="match status" value="1"/>
</dbReference>
<protein>
    <recommendedName>
        <fullName evidence="5">RPW8 domain-containing protein</fullName>
    </recommendedName>
</protein>
<dbReference type="PRINTS" id="PR00364">
    <property type="entry name" value="DISEASERSIST"/>
</dbReference>
<evidence type="ECO:0000313" key="7">
    <source>
        <dbReference type="Proteomes" id="UP001454036"/>
    </source>
</evidence>
<dbReference type="Pfam" id="PF23598">
    <property type="entry name" value="LRR_14"/>
    <property type="match status" value="1"/>
</dbReference>
<dbReference type="GO" id="GO:0043531">
    <property type="term" value="F:ADP binding"/>
    <property type="evidence" value="ECO:0007669"/>
    <property type="project" value="InterPro"/>
</dbReference>
<dbReference type="PANTHER" id="PTHR36766">
    <property type="entry name" value="PLANT BROAD-SPECTRUM MILDEW RESISTANCE PROTEIN RPW8"/>
    <property type="match status" value="1"/>
</dbReference>
<dbReference type="AlphaFoldDB" id="A0AAV3P4K1"/>
<evidence type="ECO:0000259" key="5">
    <source>
        <dbReference type="PROSITE" id="PS51153"/>
    </source>
</evidence>
<dbReference type="InterPro" id="IPR002182">
    <property type="entry name" value="NB-ARC"/>
</dbReference>
<dbReference type="SUPFAM" id="SSF52058">
    <property type="entry name" value="L domain-like"/>
    <property type="match status" value="1"/>
</dbReference>
<dbReference type="Proteomes" id="UP001454036">
    <property type="component" value="Unassembled WGS sequence"/>
</dbReference>
<dbReference type="InterPro" id="IPR008808">
    <property type="entry name" value="Powdery_mildew-R_dom"/>
</dbReference>
<reference evidence="6 7" key="1">
    <citation type="submission" date="2024-01" db="EMBL/GenBank/DDBJ databases">
        <title>The complete chloroplast genome sequence of Lithospermum erythrorhizon: insights into the phylogenetic relationship among Boraginaceae species and the maternal lineages of purple gromwells.</title>
        <authorList>
            <person name="Okada T."/>
            <person name="Watanabe K."/>
        </authorList>
    </citation>
    <scope>NUCLEOTIDE SEQUENCE [LARGE SCALE GENOMIC DNA]</scope>
</reference>
<organism evidence="6 7">
    <name type="scientific">Lithospermum erythrorhizon</name>
    <name type="common">Purple gromwell</name>
    <name type="synonym">Lithospermum officinale var. erythrorhizon</name>
    <dbReference type="NCBI Taxonomy" id="34254"/>
    <lineage>
        <taxon>Eukaryota</taxon>
        <taxon>Viridiplantae</taxon>
        <taxon>Streptophyta</taxon>
        <taxon>Embryophyta</taxon>
        <taxon>Tracheophyta</taxon>
        <taxon>Spermatophyta</taxon>
        <taxon>Magnoliopsida</taxon>
        <taxon>eudicotyledons</taxon>
        <taxon>Gunneridae</taxon>
        <taxon>Pentapetalae</taxon>
        <taxon>asterids</taxon>
        <taxon>lamiids</taxon>
        <taxon>Boraginales</taxon>
        <taxon>Boraginaceae</taxon>
        <taxon>Boraginoideae</taxon>
        <taxon>Lithospermeae</taxon>
        <taxon>Lithospermum</taxon>
    </lineage>
</organism>
<evidence type="ECO:0000256" key="1">
    <source>
        <dbReference type="ARBA" id="ARBA00008894"/>
    </source>
</evidence>
<dbReference type="Pfam" id="PF00931">
    <property type="entry name" value="NB-ARC"/>
    <property type="match status" value="1"/>
</dbReference>
<gene>
    <name evidence="6" type="ORF">LIER_36305</name>
</gene>
<dbReference type="Gene3D" id="1.10.8.430">
    <property type="entry name" value="Helical domain of apoptotic protease-activating factors"/>
    <property type="match status" value="1"/>
</dbReference>
<keyword evidence="2" id="KW-0433">Leucine-rich repeat</keyword>
<keyword evidence="4" id="KW-0611">Plant defense</keyword>
<dbReference type="Gene3D" id="1.10.10.10">
    <property type="entry name" value="Winged helix-like DNA-binding domain superfamily/Winged helix DNA-binding domain"/>
    <property type="match status" value="1"/>
</dbReference>
<dbReference type="PANTHER" id="PTHR36766:SF3">
    <property type="entry name" value="RPW8 DOMAIN-CONTAINING PROTEIN"/>
    <property type="match status" value="1"/>
</dbReference>
<feature type="domain" description="RPW8" evidence="5">
    <location>
        <begin position="1"/>
        <end position="151"/>
    </location>
</feature>
<evidence type="ECO:0000256" key="4">
    <source>
        <dbReference type="ARBA" id="ARBA00022821"/>
    </source>
</evidence>
<dbReference type="SUPFAM" id="SSF52540">
    <property type="entry name" value="P-loop containing nucleoside triphosphate hydrolases"/>
    <property type="match status" value="1"/>
</dbReference>
<accession>A0AAV3P4K1</accession>
<dbReference type="EMBL" id="BAABME010016545">
    <property type="protein sequence ID" value="GAA0146404.1"/>
    <property type="molecule type" value="Genomic_DNA"/>
</dbReference>
<dbReference type="InterPro" id="IPR042197">
    <property type="entry name" value="Apaf_helical"/>
</dbReference>
<dbReference type="Pfam" id="PF05659">
    <property type="entry name" value="RPW8"/>
    <property type="match status" value="1"/>
</dbReference>
<dbReference type="PROSITE" id="PS51153">
    <property type="entry name" value="RPW8"/>
    <property type="match status" value="1"/>
</dbReference>
<dbReference type="InterPro" id="IPR032675">
    <property type="entry name" value="LRR_dom_sf"/>
</dbReference>
<proteinExistence type="inferred from homology"/>
<dbReference type="GO" id="GO:0006952">
    <property type="term" value="P:defense response"/>
    <property type="evidence" value="ECO:0007669"/>
    <property type="project" value="UniProtKB-KW"/>
</dbReference>
<evidence type="ECO:0000313" key="6">
    <source>
        <dbReference type="EMBL" id="GAA0146404.1"/>
    </source>
</evidence>
<keyword evidence="7" id="KW-1185">Reference proteome</keyword>